<evidence type="ECO:0000313" key="2">
    <source>
        <dbReference type="Proteomes" id="UP000619118"/>
    </source>
</evidence>
<accession>A0ABQ2RB16</accession>
<dbReference type="SUPFAM" id="SSF56112">
    <property type="entry name" value="Protein kinase-like (PK-like)"/>
    <property type="match status" value="1"/>
</dbReference>
<comment type="caution">
    <text evidence="1">The sequence shown here is derived from an EMBL/GenBank/DDBJ whole genome shotgun (WGS) entry which is preliminary data.</text>
</comment>
<sequence length="251" mass="28918">MAEHEGFQQLVAEVIREHRGERVVSFEFQGKRYWLKQVEKLAGAMRLLKQNSTHALHKEIDVLTELAKHGAPVPAVVEVGDGYMVIEDAGATIKELLAHDKAALWPNILNDVAIALARLHAMHFSHGRPALRDISWQDGEVKFIDFEAHQQDKSIVSQQVRDLLVFIHSLYRYIGPRNALISHAIDAYRCAGGEAIWQKAKQFLASWQWLYYFAWSFRYAGGKDLKPVYWVLWHFRQQDRLPCETKTKKAC</sequence>
<evidence type="ECO:0000313" key="1">
    <source>
        <dbReference type="EMBL" id="GGQ19224.1"/>
    </source>
</evidence>
<dbReference type="RefSeq" id="WP_160054201.1">
    <property type="nucleotide sequence ID" value="NZ_BMQX01000012.1"/>
</dbReference>
<proteinExistence type="predicted"/>
<keyword evidence="2" id="KW-1185">Reference proteome</keyword>
<reference evidence="2" key="1">
    <citation type="journal article" date="2019" name="Int. J. Syst. Evol. Microbiol.">
        <title>The Global Catalogue of Microorganisms (GCM) 10K type strain sequencing project: providing services to taxonomists for standard genome sequencing and annotation.</title>
        <authorList>
            <consortium name="The Broad Institute Genomics Platform"/>
            <consortium name="The Broad Institute Genome Sequencing Center for Infectious Disease"/>
            <person name="Wu L."/>
            <person name="Ma J."/>
        </authorList>
    </citation>
    <scope>NUCLEOTIDE SEQUENCE [LARGE SCALE GENOMIC DNA]</scope>
    <source>
        <strain evidence="2">JCM 32306</strain>
    </source>
</reference>
<gene>
    <name evidence="1" type="ORF">GCM10009411_19330</name>
</gene>
<dbReference type="Proteomes" id="UP000619118">
    <property type="component" value="Unassembled WGS sequence"/>
</dbReference>
<name>A0ABQ2RB16_9GAMM</name>
<evidence type="ECO:0008006" key="3">
    <source>
        <dbReference type="Google" id="ProtNLM"/>
    </source>
</evidence>
<protein>
    <recommendedName>
        <fullName evidence="3">Serine/threonine protein phosphatase</fullName>
    </recommendedName>
</protein>
<dbReference type="EMBL" id="BMQX01000012">
    <property type="protein sequence ID" value="GGQ19224.1"/>
    <property type="molecule type" value="Genomic_DNA"/>
</dbReference>
<dbReference type="InterPro" id="IPR011009">
    <property type="entry name" value="Kinase-like_dom_sf"/>
</dbReference>
<organism evidence="1 2">
    <name type="scientific">Shewanella litoralis</name>
    <dbReference type="NCBI Taxonomy" id="2282700"/>
    <lineage>
        <taxon>Bacteria</taxon>
        <taxon>Pseudomonadati</taxon>
        <taxon>Pseudomonadota</taxon>
        <taxon>Gammaproteobacteria</taxon>
        <taxon>Alteromonadales</taxon>
        <taxon>Shewanellaceae</taxon>
        <taxon>Shewanella</taxon>
    </lineage>
</organism>